<reference evidence="1 2" key="1">
    <citation type="submission" date="2020-10" db="EMBL/GenBank/DDBJ databases">
        <title>Thermofilum lucidum 3507LT sp. nov. a novel member of Thermofilaceae family isolated from Chile hot spring, and proposal of description order Thermofilales.</title>
        <authorList>
            <person name="Zayulina K.S."/>
            <person name="Elcheninov A.G."/>
            <person name="Toshchakov S.V."/>
            <person name="Kublanov I.V."/>
        </authorList>
    </citation>
    <scope>NUCLEOTIDE SEQUENCE [LARGE SCALE GENOMIC DNA]</scope>
    <source>
        <strain evidence="1 2">3507LT</strain>
    </source>
</reference>
<protein>
    <submittedName>
        <fullName evidence="1">Uncharacterized protein</fullName>
    </submittedName>
</protein>
<dbReference type="GeneID" id="59148994"/>
<accession>A0A7L9FL57</accession>
<dbReference type="Proteomes" id="UP000594121">
    <property type="component" value="Chromosome"/>
</dbReference>
<keyword evidence="2" id="KW-1185">Reference proteome</keyword>
<organism evidence="1 2">
    <name type="scientific">Infirmifilum lucidum</name>
    <dbReference type="NCBI Taxonomy" id="2776706"/>
    <lineage>
        <taxon>Archaea</taxon>
        <taxon>Thermoproteota</taxon>
        <taxon>Thermoprotei</taxon>
        <taxon>Thermofilales</taxon>
        <taxon>Thermofilaceae</taxon>
        <taxon>Infirmifilum</taxon>
    </lineage>
</organism>
<dbReference type="KEGG" id="thel:IG193_03820"/>
<dbReference type="AlphaFoldDB" id="A0A7L9FL57"/>
<gene>
    <name evidence="1" type="ORF">IG193_03820</name>
</gene>
<name>A0A7L9FL57_9CREN</name>
<dbReference type="EMBL" id="CP062310">
    <property type="protein sequence ID" value="QOJ79596.1"/>
    <property type="molecule type" value="Genomic_DNA"/>
</dbReference>
<evidence type="ECO:0000313" key="2">
    <source>
        <dbReference type="Proteomes" id="UP000594121"/>
    </source>
</evidence>
<dbReference type="RefSeq" id="WP_192819568.1">
    <property type="nucleotide sequence ID" value="NZ_CP062310.1"/>
</dbReference>
<evidence type="ECO:0000313" key="1">
    <source>
        <dbReference type="EMBL" id="QOJ79596.1"/>
    </source>
</evidence>
<proteinExistence type="predicted"/>
<dbReference type="InParanoid" id="A0A7L9FL57"/>
<sequence length="170" mass="18475">MSRSLKSLLSGGFVLELAGRPGSGRREAARRLLSALGGTALYLDYSGTYWRSRGGWGGVSFESPGDPLELLSAFSTAGEGVVVLDSIPRVFHAFDLEYRARWGLVASLLGLAVDRASRGLGSIFINYWSGGRSFGEQVFSAYYTHRALVARQDGRLALDFYCPSRVVLEV</sequence>